<feature type="domain" description="NB-ARC" evidence="6">
    <location>
        <begin position="494"/>
        <end position="662"/>
    </location>
</feature>
<evidence type="ECO:0000256" key="4">
    <source>
        <dbReference type="ARBA" id="ARBA00022821"/>
    </source>
</evidence>
<dbReference type="OrthoDB" id="1300007at2759"/>
<dbReference type="PRINTS" id="PR00364">
    <property type="entry name" value="DISEASERSIST"/>
</dbReference>
<dbReference type="PANTHER" id="PTHR36766">
    <property type="entry name" value="PLANT BROAD-SPECTRUM MILDEW RESISTANCE PROTEIN RPW8"/>
    <property type="match status" value="1"/>
</dbReference>
<dbReference type="GO" id="GO:0005524">
    <property type="term" value="F:ATP binding"/>
    <property type="evidence" value="ECO:0007669"/>
    <property type="project" value="UniProtKB-KW"/>
</dbReference>
<keyword evidence="5" id="KW-0067">ATP-binding</keyword>
<reference evidence="8" key="2">
    <citation type="journal article" date="2017" name="J. Anim. Genet.">
        <title>Multiple reference genome sequences of hot pepper reveal the massive evolution of plant disease resistance genes by retroduplication.</title>
        <authorList>
            <person name="Kim S."/>
            <person name="Park J."/>
            <person name="Yeom S.-I."/>
            <person name="Kim Y.-M."/>
            <person name="Seo E."/>
            <person name="Kim K.-T."/>
            <person name="Kim M.-S."/>
            <person name="Lee J.M."/>
            <person name="Cheong K."/>
            <person name="Shin H.-S."/>
            <person name="Kim S.-B."/>
            <person name="Han K."/>
            <person name="Lee J."/>
            <person name="Park M."/>
            <person name="Lee H.-A."/>
            <person name="Lee H.-Y."/>
            <person name="Lee Y."/>
            <person name="Oh S."/>
            <person name="Lee J.H."/>
            <person name="Choi E."/>
            <person name="Choi E."/>
            <person name="Lee S.E."/>
            <person name="Jeon J."/>
            <person name="Kim H."/>
            <person name="Choi G."/>
            <person name="Song H."/>
            <person name="Lee J."/>
            <person name="Lee S.-C."/>
            <person name="Kwon J.-K."/>
            <person name="Lee H.-Y."/>
            <person name="Koo N."/>
            <person name="Hong Y."/>
            <person name="Kim R.W."/>
            <person name="Kang W.-H."/>
            <person name="Huh J.H."/>
            <person name="Kang B.-C."/>
            <person name="Yang T.-J."/>
            <person name="Lee Y.-H."/>
            <person name="Bennetzen J.L."/>
            <person name="Choi D."/>
        </authorList>
    </citation>
    <scope>NUCLEOTIDE SEQUENCE [LARGE SCALE GENOMIC DNA]</scope>
    <source>
        <strain evidence="8">cv. PBC81</strain>
    </source>
</reference>
<comment type="caution">
    <text evidence="7">The sequence shown here is derived from an EMBL/GenBank/DDBJ whole genome shotgun (WGS) entry which is preliminary data.</text>
</comment>
<evidence type="ECO:0000313" key="8">
    <source>
        <dbReference type="Proteomes" id="UP000224567"/>
    </source>
</evidence>
<dbReference type="SUPFAM" id="SSF52540">
    <property type="entry name" value="P-loop containing nucleoside triphosphate hydrolases"/>
    <property type="match status" value="1"/>
</dbReference>
<accession>A0A2G2W2M6</accession>
<evidence type="ECO:0000256" key="3">
    <source>
        <dbReference type="ARBA" id="ARBA00022741"/>
    </source>
</evidence>
<sequence length="719" mass="83089">MRKMAQNEIEEMLDQLRRIKSGGDLDSFKIDQYEKLEMDLRLLRTFIKYHHVPDYTVILTKTATMMVEILRWDFVGIPNLNLEKLESPLLEFTKGDTSLSYNSELNGSDLSEYMDRLGENLNDVLKYHREWERSSLEKNHFIKKMEIVQKKMRFLRYLYATEINGYVNHEKLEYLETQLQFMANNVGQFCLAVLVDVAEFDDDIFNKPPYLLCLIVLVKLEMKKIFLGELQASKLTQSKIFKDKKLPKGFSHHLHSLLMYLKNKKLENFPNIIAENIDVAIDFLLVFLDADVSNHVNNANWLNEIMEKVAAIASDILYVIQKLLPRSINKDDTSKIDICSMRILEKTKDLKAPVESYYKSLKFTPSQFRAVCGLRFLDSLVSKLNEMLKSKSDLDFLMKPLFDNLERELSSLTSILEEELSSLSSIFRDVAKHIFCSLPTILQEIKQINAEVSEIWSADVALKPHYVVEPSKHLPNQHSNPVSDDDEIVGFEIATEKLIQYLTRGTSELDVIPIVGMGGQGKTTIARKVYNKGMIVSRFDVQAWCIISQSYNLRELLQDIFSQVTGSKDNGDKEDILSDKLRKSLMGKRYLIVLDDMWDCMAWDDLCLCFPDGGNRSRVVVTTRLEKVGEHVKYYTDLNFLPFLTPDEICKLLQKKVFQKEDLPPELQDVSLEVAEKCKGLPLVIIFVAGIIKRNKMEASWWHEVKDALFEYLDHESGV</sequence>
<evidence type="ECO:0000259" key="6">
    <source>
        <dbReference type="Pfam" id="PF00931"/>
    </source>
</evidence>
<reference evidence="7 8" key="1">
    <citation type="journal article" date="2017" name="Genome Biol.">
        <title>New reference genome sequences of hot pepper reveal the massive evolution of plant disease-resistance genes by retroduplication.</title>
        <authorList>
            <person name="Kim S."/>
            <person name="Park J."/>
            <person name="Yeom S.I."/>
            <person name="Kim Y.M."/>
            <person name="Seo E."/>
            <person name="Kim K.T."/>
            <person name="Kim M.S."/>
            <person name="Lee J.M."/>
            <person name="Cheong K."/>
            <person name="Shin H.S."/>
            <person name="Kim S.B."/>
            <person name="Han K."/>
            <person name="Lee J."/>
            <person name="Park M."/>
            <person name="Lee H.A."/>
            <person name="Lee H.Y."/>
            <person name="Lee Y."/>
            <person name="Oh S."/>
            <person name="Lee J.H."/>
            <person name="Choi E."/>
            <person name="Choi E."/>
            <person name="Lee S.E."/>
            <person name="Jeon J."/>
            <person name="Kim H."/>
            <person name="Choi G."/>
            <person name="Song H."/>
            <person name="Lee J."/>
            <person name="Lee S.C."/>
            <person name="Kwon J.K."/>
            <person name="Lee H.Y."/>
            <person name="Koo N."/>
            <person name="Hong Y."/>
            <person name="Kim R.W."/>
            <person name="Kang W.H."/>
            <person name="Huh J.H."/>
            <person name="Kang B.C."/>
            <person name="Yang T.J."/>
            <person name="Lee Y.H."/>
            <person name="Bennetzen J.L."/>
            <person name="Choi D."/>
        </authorList>
    </citation>
    <scope>NUCLEOTIDE SEQUENCE [LARGE SCALE GENOMIC DNA]</scope>
    <source>
        <strain evidence="8">cv. PBC81</strain>
    </source>
</reference>
<dbReference type="STRING" id="33114.A0A2G2W2M6"/>
<dbReference type="FunFam" id="3.40.50.300:FF:001091">
    <property type="entry name" value="Probable disease resistance protein At1g61300"/>
    <property type="match status" value="1"/>
</dbReference>
<comment type="similarity">
    <text evidence="1">Belongs to the disease resistance NB-LRR family.</text>
</comment>
<dbReference type="Proteomes" id="UP000224567">
    <property type="component" value="Unassembled WGS sequence"/>
</dbReference>
<dbReference type="GO" id="GO:0043531">
    <property type="term" value="F:ADP binding"/>
    <property type="evidence" value="ECO:0007669"/>
    <property type="project" value="InterPro"/>
</dbReference>
<name>A0A2G2W2M6_CAPBA</name>
<dbReference type="GO" id="GO:0006952">
    <property type="term" value="P:defense response"/>
    <property type="evidence" value="ECO:0007669"/>
    <property type="project" value="UniProtKB-KW"/>
</dbReference>
<dbReference type="EMBL" id="MLFT02000009">
    <property type="protein sequence ID" value="PHT39474.1"/>
    <property type="molecule type" value="Genomic_DNA"/>
</dbReference>
<dbReference type="PANTHER" id="PTHR36766:SF44">
    <property type="entry name" value="NBS-CODING RESISTANCE GENE ANALOG"/>
    <property type="match status" value="1"/>
</dbReference>
<dbReference type="InterPro" id="IPR042197">
    <property type="entry name" value="Apaf_helical"/>
</dbReference>
<evidence type="ECO:0000313" key="7">
    <source>
        <dbReference type="EMBL" id="PHT39474.1"/>
    </source>
</evidence>
<keyword evidence="4" id="KW-0611">Plant defense</keyword>
<evidence type="ECO:0000256" key="5">
    <source>
        <dbReference type="ARBA" id="ARBA00022840"/>
    </source>
</evidence>
<keyword evidence="8" id="KW-1185">Reference proteome</keyword>
<proteinExistence type="inferred from homology"/>
<dbReference type="InterPro" id="IPR002182">
    <property type="entry name" value="NB-ARC"/>
</dbReference>
<protein>
    <recommendedName>
        <fullName evidence="6">NB-ARC domain-containing protein</fullName>
    </recommendedName>
</protein>
<dbReference type="InterPro" id="IPR027417">
    <property type="entry name" value="P-loop_NTPase"/>
</dbReference>
<keyword evidence="2" id="KW-0433">Leucine-rich repeat</keyword>
<dbReference type="Pfam" id="PF00931">
    <property type="entry name" value="NB-ARC"/>
    <property type="match status" value="1"/>
</dbReference>
<keyword evidence="3" id="KW-0547">Nucleotide-binding</keyword>
<gene>
    <name evidence="7" type="ORF">CQW23_23047</name>
</gene>
<dbReference type="Gene3D" id="1.10.8.430">
    <property type="entry name" value="Helical domain of apoptotic protease-activating factors"/>
    <property type="match status" value="1"/>
</dbReference>
<evidence type="ECO:0000256" key="1">
    <source>
        <dbReference type="ARBA" id="ARBA00008894"/>
    </source>
</evidence>
<dbReference type="AlphaFoldDB" id="A0A2G2W2M6"/>
<dbReference type="Gene3D" id="3.40.50.300">
    <property type="entry name" value="P-loop containing nucleotide triphosphate hydrolases"/>
    <property type="match status" value="1"/>
</dbReference>
<evidence type="ECO:0000256" key="2">
    <source>
        <dbReference type="ARBA" id="ARBA00022614"/>
    </source>
</evidence>
<organism evidence="7 8">
    <name type="scientific">Capsicum baccatum</name>
    <name type="common">Peruvian pepper</name>
    <dbReference type="NCBI Taxonomy" id="33114"/>
    <lineage>
        <taxon>Eukaryota</taxon>
        <taxon>Viridiplantae</taxon>
        <taxon>Streptophyta</taxon>
        <taxon>Embryophyta</taxon>
        <taxon>Tracheophyta</taxon>
        <taxon>Spermatophyta</taxon>
        <taxon>Magnoliopsida</taxon>
        <taxon>eudicotyledons</taxon>
        <taxon>Gunneridae</taxon>
        <taxon>Pentapetalae</taxon>
        <taxon>asterids</taxon>
        <taxon>lamiids</taxon>
        <taxon>Solanales</taxon>
        <taxon>Solanaceae</taxon>
        <taxon>Solanoideae</taxon>
        <taxon>Capsiceae</taxon>
        <taxon>Capsicum</taxon>
    </lineage>
</organism>